<organism evidence="2 3">
    <name type="scientific">Chitinophaga niastensis</name>
    <dbReference type="NCBI Taxonomy" id="536980"/>
    <lineage>
        <taxon>Bacteria</taxon>
        <taxon>Pseudomonadati</taxon>
        <taxon>Bacteroidota</taxon>
        <taxon>Chitinophagia</taxon>
        <taxon>Chitinophagales</taxon>
        <taxon>Chitinophagaceae</taxon>
        <taxon>Chitinophaga</taxon>
    </lineage>
</organism>
<dbReference type="Gene3D" id="3.30.465.10">
    <property type="match status" value="1"/>
</dbReference>
<dbReference type="InterPro" id="IPR006094">
    <property type="entry name" value="Oxid_FAD_bind_N"/>
</dbReference>
<gene>
    <name evidence="2" type="ORF">CLV51_1011228</name>
</gene>
<dbReference type="GO" id="GO:0016899">
    <property type="term" value="F:oxidoreductase activity, acting on the CH-OH group of donors, oxygen as acceptor"/>
    <property type="evidence" value="ECO:0007669"/>
    <property type="project" value="InterPro"/>
</dbReference>
<evidence type="ECO:0000313" key="3">
    <source>
        <dbReference type="Proteomes" id="UP000240971"/>
    </source>
</evidence>
<protein>
    <submittedName>
        <fullName evidence="2">FAD/FMN-containing dehydrogenase</fullName>
    </submittedName>
</protein>
<dbReference type="GO" id="GO:0080049">
    <property type="term" value="F:L-gulono-1,4-lactone dehydrogenase activity"/>
    <property type="evidence" value="ECO:0007669"/>
    <property type="project" value="TreeGrafter"/>
</dbReference>
<dbReference type="InterPro" id="IPR036318">
    <property type="entry name" value="FAD-bd_PCMH-like_sf"/>
</dbReference>
<dbReference type="PANTHER" id="PTHR43762">
    <property type="entry name" value="L-GULONOLACTONE OXIDASE"/>
    <property type="match status" value="1"/>
</dbReference>
<dbReference type="GO" id="GO:0071949">
    <property type="term" value="F:FAD binding"/>
    <property type="evidence" value="ECO:0007669"/>
    <property type="project" value="InterPro"/>
</dbReference>
<proteinExistence type="predicted"/>
<dbReference type="Proteomes" id="UP000240971">
    <property type="component" value="Unassembled WGS sequence"/>
</dbReference>
<dbReference type="InterPro" id="IPR016166">
    <property type="entry name" value="FAD-bd_PCMH"/>
</dbReference>
<name>A0A2P8HUI3_CHINA</name>
<dbReference type="InterPro" id="IPR010031">
    <property type="entry name" value="FAD_lactone_oxidase-like"/>
</dbReference>
<dbReference type="Pfam" id="PF01565">
    <property type="entry name" value="FAD_binding_4"/>
    <property type="match status" value="1"/>
</dbReference>
<dbReference type="RefSeq" id="WP_106527084.1">
    <property type="nucleotide sequence ID" value="NZ_PYAW01000001.1"/>
</dbReference>
<dbReference type="PROSITE" id="PS51387">
    <property type="entry name" value="FAD_PCMH"/>
    <property type="match status" value="1"/>
</dbReference>
<dbReference type="EMBL" id="PYAW01000001">
    <property type="protein sequence ID" value="PSL49889.1"/>
    <property type="molecule type" value="Genomic_DNA"/>
</dbReference>
<sequence length="502" mass="54439">MKIIKHGGFSWSNLHNTFTQQVTDLYDLANEVAGTVLQNYNDTTSGIQQIIKDAIQNGTSLRTLGGSWSFSPIAATNGILLNTKPLNIRFTITSNSIDAAYNGDPKKLCLAQCGNGIWELNDFLHQRGLSLSACGASNGQTIAGALATGTHGAAIGFGAVQEGVVGLHIITGADKHIWLERASYPVVSNTLTDKLGAVLVRDDDAFNAAVVSFGAFGFVHGVMIEAEDDYLLECYLRRVPYDDALIHQLTTLDFVYPHLPYPGVMPFHFQSLINPYDLANGAYMTTMYKRPYRNDYTRPKPNGAGIGPGDDAPCFIGTLAGAIPAAVPLLVNKVLASSLTPYEQQFGRLGEIFNNTTLRGKVASAAVGLPVTAVGQVIDALLQVNTQAGPFIGLFAFRFVKASKATMAFTRFAPVTCVLELDGVLSPETVGFYEAVWNKLDQLNIPFTFHWGKMNVLTPDRIHSMYGTSLDQFLAARARIVDPAMIRTFSNDAMQQWGIDQV</sequence>
<accession>A0A2P8HUI3</accession>
<dbReference type="SUPFAM" id="SSF56176">
    <property type="entry name" value="FAD-binding/transporter-associated domain-like"/>
    <property type="match status" value="1"/>
</dbReference>
<keyword evidence="3" id="KW-1185">Reference proteome</keyword>
<evidence type="ECO:0000259" key="1">
    <source>
        <dbReference type="PROSITE" id="PS51387"/>
    </source>
</evidence>
<dbReference type="PANTHER" id="PTHR43762:SF1">
    <property type="entry name" value="D-ARABINONO-1,4-LACTONE OXIDASE"/>
    <property type="match status" value="1"/>
</dbReference>
<comment type="caution">
    <text evidence="2">The sequence shown here is derived from an EMBL/GenBank/DDBJ whole genome shotgun (WGS) entry which is preliminary data.</text>
</comment>
<dbReference type="AlphaFoldDB" id="A0A2P8HUI3"/>
<reference evidence="2 3" key="1">
    <citation type="submission" date="2018-03" db="EMBL/GenBank/DDBJ databases">
        <title>Genomic Encyclopedia of Archaeal and Bacterial Type Strains, Phase II (KMG-II): from individual species to whole genera.</title>
        <authorList>
            <person name="Goeker M."/>
        </authorList>
    </citation>
    <scope>NUCLEOTIDE SEQUENCE [LARGE SCALE GENOMIC DNA]</scope>
    <source>
        <strain evidence="2 3">DSM 24859</strain>
    </source>
</reference>
<feature type="domain" description="FAD-binding PCMH-type" evidence="1">
    <location>
        <begin position="29"/>
        <end position="229"/>
    </location>
</feature>
<dbReference type="OrthoDB" id="9800184at2"/>
<dbReference type="InterPro" id="IPR016169">
    <property type="entry name" value="FAD-bd_PCMH_sub2"/>
</dbReference>
<evidence type="ECO:0000313" key="2">
    <source>
        <dbReference type="EMBL" id="PSL49889.1"/>
    </source>
</evidence>